<sequence>MSTHEKMMREWDGGILTAPWYLLYTPQFDNDSGLRELRAKVCAKAGISPNLCHLSLFAESCYGSRAVEISRKFLDSGALRDFVVKDIIPAAGGAWNTEVTLRFHLVLACAMSLGCTLPEEMTALCGDDMFGPEALEAVKKTPEGSLNVRAFIQLRDAYASYVPGIPAKYGNESYQEGFAKRYASGQGTITLETYGCFKLVKHLANGKYTPLTFGPLTEHEGVSTGSLRTCLRDGGVRGVRQGEQDWWWKSRCLQRL</sequence>
<comment type="caution">
    <text evidence="1">The sequence shown here is derived from an EMBL/GenBank/DDBJ whole genome shotgun (WGS) entry which is preliminary data.</text>
</comment>
<accession>A0AAJ0GI89</accession>
<name>A0AAJ0GI89_9PEZI</name>
<gene>
    <name evidence="1" type="ORF">LTR09_001174</name>
</gene>
<evidence type="ECO:0000313" key="2">
    <source>
        <dbReference type="Proteomes" id="UP001271007"/>
    </source>
</evidence>
<dbReference type="AlphaFoldDB" id="A0AAJ0GI89"/>
<reference evidence="1" key="1">
    <citation type="submission" date="2023-04" db="EMBL/GenBank/DDBJ databases">
        <title>Black Yeasts Isolated from many extreme environments.</title>
        <authorList>
            <person name="Coleine C."/>
            <person name="Stajich J.E."/>
            <person name="Selbmann L."/>
        </authorList>
    </citation>
    <scope>NUCLEOTIDE SEQUENCE</scope>
    <source>
        <strain evidence="1">CCFEE 5312</strain>
    </source>
</reference>
<evidence type="ECO:0000313" key="1">
    <source>
        <dbReference type="EMBL" id="KAK3058097.1"/>
    </source>
</evidence>
<proteinExistence type="predicted"/>
<dbReference type="EMBL" id="JAWDJX010000002">
    <property type="protein sequence ID" value="KAK3058097.1"/>
    <property type="molecule type" value="Genomic_DNA"/>
</dbReference>
<dbReference type="Proteomes" id="UP001271007">
    <property type="component" value="Unassembled WGS sequence"/>
</dbReference>
<protein>
    <submittedName>
        <fullName evidence="1">Uncharacterized protein</fullName>
    </submittedName>
</protein>
<keyword evidence="2" id="KW-1185">Reference proteome</keyword>
<organism evidence="1 2">
    <name type="scientific">Extremus antarcticus</name>
    <dbReference type="NCBI Taxonomy" id="702011"/>
    <lineage>
        <taxon>Eukaryota</taxon>
        <taxon>Fungi</taxon>
        <taxon>Dikarya</taxon>
        <taxon>Ascomycota</taxon>
        <taxon>Pezizomycotina</taxon>
        <taxon>Dothideomycetes</taxon>
        <taxon>Dothideomycetidae</taxon>
        <taxon>Mycosphaerellales</taxon>
        <taxon>Extremaceae</taxon>
        <taxon>Extremus</taxon>
    </lineage>
</organism>